<evidence type="ECO:0000256" key="7">
    <source>
        <dbReference type="ARBA" id="ARBA00023273"/>
    </source>
</evidence>
<feature type="coiled-coil region" evidence="13">
    <location>
        <begin position="452"/>
        <end position="486"/>
    </location>
</feature>
<reference evidence="16" key="1">
    <citation type="submission" date="2020-10" db="EMBL/GenBank/DDBJ databases">
        <title>Catharus ustulatus (Swainson's thrush) genome, bCatUst1, primary haplotype v2.</title>
        <authorList>
            <person name="Delmore K."/>
            <person name="Vafadar M."/>
            <person name="Formenti G."/>
            <person name="Chow W."/>
            <person name="Pelan S."/>
            <person name="Howe K."/>
            <person name="Rhie A."/>
            <person name="Mountcastle J."/>
            <person name="Haase B."/>
            <person name="Fedrigo O."/>
            <person name="Jarvis E.D."/>
        </authorList>
    </citation>
    <scope>NUCLEOTIDE SEQUENCE [LARGE SCALE GENOMIC DNA]</scope>
</reference>
<proteinExistence type="inferred from homology"/>
<evidence type="ECO:0000256" key="10">
    <source>
        <dbReference type="ARBA" id="ARBA00040899"/>
    </source>
</evidence>
<dbReference type="Pfam" id="PF14772">
    <property type="entry name" value="NYD-SP28"/>
    <property type="match status" value="1"/>
</dbReference>
<dbReference type="AlphaFoldDB" id="A0A8C3UV33"/>
<organism evidence="16 17">
    <name type="scientific">Catharus ustulatus</name>
    <name type="common">Russet-backed thrush</name>
    <name type="synonym">Hylocichla ustulatus</name>
    <dbReference type="NCBI Taxonomy" id="91951"/>
    <lineage>
        <taxon>Eukaryota</taxon>
        <taxon>Metazoa</taxon>
        <taxon>Chordata</taxon>
        <taxon>Craniata</taxon>
        <taxon>Vertebrata</taxon>
        <taxon>Euteleostomi</taxon>
        <taxon>Archelosauria</taxon>
        <taxon>Archosauria</taxon>
        <taxon>Dinosauria</taxon>
        <taxon>Saurischia</taxon>
        <taxon>Theropoda</taxon>
        <taxon>Coelurosauria</taxon>
        <taxon>Aves</taxon>
        <taxon>Neognathae</taxon>
        <taxon>Neoaves</taxon>
        <taxon>Telluraves</taxon>
        <taxon>Australaves</taxon>
        <taxon>Passeriformes</taxon>
        <taxon>Turdidae</taxon>
        <taxon>Catharus</taxon>
    </lineage>
</organism>
<evidence type="ECO:0000256" key="9">
    <source>
        <dbReference type="ARBA" id="ARBA00038424"/>
    </source>
</evidence>
<dbReference type="PANTHER" id="PTHR21625">
    <property type="entry name" value="NYD-SP28 PROTEIN"/>
    <property type="match status" value="1"/>
</dbReference>
<evidence type="ECO:0000256" key="13">
    <source>
        <dbReference type="SAM" id="Coils"/>
    </source>
</evidence>
<evidence type="ECO:0000313" key="17">
    <source>
        <dbReference type="Proteomes" id="UP000694563"/>
    </source>
</evidence>
<dbReference type="GO" id="GO:0003352">
    <property type="term" value="P:regulation of cilium movement"/>
    <property type="evidence" value="ECO:0007669"/>
    <property type="project" value="TreeGrafter"/>
</dbReference>
<accession>A0A8C3UV33</accession>
<comment type="subcellular location">
    <subcellularLocation>
        <location evidence="1">Cytoplasm</location>
        <location evidence="1">Cytoskeleton</location>
        <location evidence="1">Flagellum axoneme</location>
    </subcellularLocation>
    <subcellularLocation>
        <location evidence="8">Cytoplasm</location>
        <location evidence="8">Cytoskeleton</location>
        <location evidence="8">Flagellum basal body</location>
    </subcellularLocation>
</comment>
<evidence type="ECO:0000313" key="16">
    <source>
        <dbReference type="Ensembl" id="ENSCUSP00005017695.1"/>
    </source>
</evidence>
<name>A0A8C3UV33_CATUS</name>
<evidence type="ECO:0000256" key="2">
    <source>
        <dbReference type="ARBA" id="ARBA00022490"/>
    </source>
</evidence>
<sequence length="515" mass="58770">MAFGGTHSAGSWRWAGGNGPWGDHGGVTTKTLGHPPTPPTVSPSPAMAVPRGAPMAPAAAEGELLLLQKQALAEEEAAKAKQNLLARFLQVKLTHEEQSSMWGLHRVRTLWRSVQRKTKDQELRQDVEILSQTFSRVMDCKDGVIEMLVTDLKDAEEQQNRALRSHLHLTDQLLHLQRCRLGYLEEGFNAQVDALKAEFEAERRTILKQQEWESCCLKDMALASEQNHARNDHEALLNFQSARDDIKNQAGGTKDRLQLGARLEALWDQIQKARRSYNQATERKKVEFEELKKKCEKSSREIDTQAEKLQKLQEMVATTKSQIAAHLQESEKQSQLLRDDKELALQKLQKLRAQVNQAGITAHTNLVTLTCQCSATLKVLQQLVEKAQRILRLAEMCRRLETEEEKVLPFYPSSLAEWEQEKALRVLEEIPDEPLAQAMKDYVGLERFWQRFNKAKLEEKALEKAREDLANRNQDLRRLLQQYLAGAWDEGEWGWLGLPSLPPYPPLPEPLTHQE</sequence>
<comment type="similarity">
    <text evidence="9">Belongs to the DRC2 family.</text>
</comment>
<evidence type="ECO:0000259" key="15">
    <source>
        <dbReference type="Pfam" id="PF14772"/>
    </source>
</evidence>
<dbReference type="InterPro" id="IPR039505">
    <property type="entry name" value="DRC1/2_N"/>
</dbReference>
<dbReference type="PANTHER" id="PTHR21625:SF0">
    <property type="entry name" value="DYNEIN REGULATORY COMPLEX SUBUNIT 2"/>
    <property type="match status" value="1"/>
</dbReference>
<evidence type="ECO:0000256" key="4">
    <source>
        <dbReference type="ARBA" id="ARBA00023054"/>
    </source>
</evidence>
<evidence type="ECO:0000256" key="1">
    <source>
        <dbReference type="ARBA" id="ARBA00004611"/>
    </source>
</evidence>
<gene>
    <name evidence="16" type="primary">CCDC65</name>
</gene>
<keyword evidence="3" id="KW-0282">Flagellum</keyword>
<dbReference type="InterPro" id="IPR039750">
    <property type="entry name" value="DRC1/DRC2"/>
</dbReference>
<keyword evidence="5" id="KW-0969">Cilium</keyword>
<protein>
    <recommendedName>
        <fullName evidence="10">Dynein regulatory complex subunit 2</fullName>
    </recommendedName>
    <alternativeName>
        <fullName evidence="11">Coiled-coil domain-containing protein 65</fullName>
    </alternativeName>
</protein>
<reference evidence="16" key="3">
    <citation type="submission" date="2025-09" db="UniProtKB">
        <authorList>
            <consortium name="Ensembl"/>
        </authorList>
    </citation>
    <scope>IDENTIFICATION</scope>
</reference>
<keyword evidence="2" id="KW-0963">Cytoplasm</keyword>
<evidence type="ECO:0000256" key="5">
    <source>
        <dbReference type="ARBA" id="ARBA00023069"/>
    </source>
</evidence>
<dbReference type="GO" id="GO:0005858">
    <property type="term" value="C:axonemal dynein complex"/>
    <property type="evidence" value="ECO:0007669"/>
    <property type="project" value="InterPro"/>
</dbReference>
<evidence type="ECO:0000256" key="11">
    <source>
        <dbReference type="ARBA" id="ARBA00041517"/>
    </source>
</evidence>
<dbReference type="Ensembl" id="ENSCUST00005018366.1">
    <property type="protein sequence ID" value="ENSCUSP00005017695.1"/>
    <property type="gene ID" value="ENSCUSG00005011293.1"/>
</dbReference>
<evidence type="ECO:0000256" key="12">
    <source>
        <dbReference type="ARBA" id="ARBA00045865"/>
    </source>
</evidence>
<feature type="coiled-coil region" evidence="13">
    <location>
        <begin position="278"/>
        <end position="358"/>
    </location>
</feature>
<dbReference type="GO" id="GO:0060285">
    <property type="term" value="P:cilium-dependent cell motility"/>
    <property type="evidence" value="ECO:0007669"/>
    <property type="project" value="TreeGrafter"/>
</dbReference>
<keyword evidence="6" id="KW-0206">Cytoskeleton</keyword>
<keyword evidence="17" id="KW-1185">Reference proteome</keyword>
<feature type="domain" description="Dynein regulatory complex protein 1/2 N-terminal" evidence="15">
    <location>
        <begin position="70"/>
        <end position="168"/>
    </location>
</feature>
<comment type="function">
    <text evidence="12">Component of the nexin-dynein regulatory complex (N-DRC), a key regulator of ciliary/flagellar motility which maintains the alignment and integrity of the distal axoneme and regulates microtubule sliding in motile axonemes. Plays a critical role in the assembly of N-DRC and also stabilizes the assembly of multiple inner dynein arms and radial spokes. Coassembles with DRC1 to form a central scaffold needed for assembly of the N-DRC and its attachment to the outer doublet microtubules.</text>
</comment>
<reference evidence="16" key="2">
    <citation type="submission" date="2025-08" db="UniProtKB">
        <authorList>
            <consortium name="Ensembl"/>
        </authorList>
    </citation>
    <scope>IDENTIFICATION</scope>
</reference>
<dbReference type="Proteomes" id="UP000694563">
    <property type="component" value="Chromosome 31"/>
</dbReference>
<feature type="region of interest" description="Disordered" evidence="14">
    <location>
        <begin position="1"/>
        <end position="52"/>
    </location>
</feature>
<dbReference type="GO" id="GO:0070286">
    <property type="term" value="P:axonemal dynein complex assembly"/>
    <property type="evidence" value="ECO:0007669"/>
    <property type="project" value="InterPro"/>
</dbReference>
<evidence type="ECO:0000256" key="3">
    <source>
        <dbReference type="ARBA" id="ARBA00022846"/>
    </source>
</evidence>
<feature type="compositionally biased region" description="Gly residues" evidence="14">
    <location>
        <begin position="16"/>
        <end position="25"/>
    </location>
</feature>
<evidence type="ECO:0000256" key="14">
    <source>
        <dbReference type="SAM" id="MobiDB-lite"/>
    </source>
</evidence>
<evidence type="ECO:0000256" key="6">
    <source>
        <dbReference type="ARBA" id="ARBA00023212"/>
    </source>
</evidence>
<evidence type="ECO:0000256" key="8">
    <source>
        <dbReference type="ARBA" id="ARBA00037841"/>
    </source>
</evidence>
<keyword evidence="4 13" id="KW-0175">Coiled coil</keyword>
<keyword evidence="7" id="KW-0966">Cell projection</keyword>